<dbReference type="PANTHER" id="PTHR43464:SF19">
    <property type="entry name" value="UBIQUINONE BIOSYNTHESIS O-METHYLTRANSFERASE, MITOCHONDRIAL"/>
    <property type="match status" value="1"/>
</dbReference>
<reference evidence="6" key="1">
    <citation type="journal article" date="2021" name="G3 (Bethesda)">
        <title>Chromosome assembled and annotated genome sequence of Aspergillus flavus NRRL 3357.</title>
        <authorList>
            <person name="Skerker J.M."/>
            <person name="Pianalto K.M."/>
            <person name="Mondo S.J."/>
            <person name="Yang K."/>
            <person name="Arkin A.P."/>
            <person name="Keller N.P."/>
            <person name="Grigoriev I.V."/>
            <person name="Louise Glass N.L."/>
        </authorList>
    </citation>
    <scope>NUCLEOTIDE SEQUENCE [LARGE SCALE GENOMIC DNA]</scope>
    <source>
        <strain evidence="6">ATCC 200026 / FGSC A1120 / IAM 13836 / NRRL 3357 / JCM 12722 / SRRC 167</strain>
    </source>
</reference>
<evidence type="ECO:0000256" key="4">
    <source>
        <dbReference type="SAM" id="MobiDB-lite"/>
    </source>
</evidence>
<evidence type="ECO:0000256" key="3">
    <source>
        <dbReference type="ARBA" id="ARBA00022691"/>
    </source>
</evidence>
<keyword evidence="2" id="KW-0808">Transferase</keyword>
<dbReference type="VEuPathDB" id="FungiDB:AFLA_006503"/>
<evidence type="ECO:0000256" key="1">
    <source>
        <dbReference type="ARBA" id="ARBA00022603"/>
    </source>
</evidence>
<keyword evidence="6" id="KW-1185">Reference proteome</keyword>
<evidence type="ECO:0000313" key="6">
    <source>
        <dbReference type="Proteomes" id="UP000596276"/>
    </source>
</evidence>
<dbReference type="Gene3D" id="3.40.50.150">
    <property type="entry name" value="Vaccinia Virus protein VP39"/>
    <property type="match status" value="1"/>
</dbReference>
<feature type="region of interest" description="Disordered" evidence="4">
    <location>
        <begin position="48"/>
        <end position="67"/>
    </location>
</feature>
<name>A0A7U2MK78_ASPFN</name>
<dbReference type="PANTHER" id="PTHR43464">
    <property type="entry name" value="METHYLTRANSFERASE"/>
    <property type="match status" value="1"/>
</dbReference>
<dbReference type="InterPro" id="IPR029063">
    <property type="entry name" value="SAM-dependent_MTases_sf"/>
</dbReference>
<dbReference type="Pfam" id="PF01135">
    <property type="entry name" value="PCMT"/>
    <property type="match status" value="1"/>
</dbReference>
<sequence length="614" mass="66788">MTILGTIRFLDHFSDLYGNRLTVSARRKSDAVLKAVLRAFSLQWLSSADSPTGVQSTTNYNSPIGRDTPRNSPMDAFYDSWFQARSLIKNALSVQSFRVVYAILMFDGISIPAKVSGETLVAHEFLDAGLQKLNCLAGLVEQYCLNLGPHSTYGTIMEASLSVVRWCSHVRDIGAALTADHVCKLSDVSGNDKGQATSSGYEPISPYVFDQGFNRDFDNSVPGICRAAAAEAFRVWKQVVAIKGFLFSSIQNDIELCPNLSADVTSTITAIAGLATLRLKYCLITMDYNERLNYMLNTDVRIRSSSVAKPIEYNMSTQLDAASIARVALHDPAHFSIQHSQTSHRLALLQHWNIPTGSNVLELGCGQGDCTTVLANAVGELGRVVAVDPAELDYGAPYTLGQAQDHISQGPLGKRITWVQQSPLDYLSSLSSPSSTSSPPASDPKAFDATVLAHCLWYFGSPSLVLSTFRVLKQHSKRLLLAEWSLVATHPSAQPHVLAALTQAALECRKPKGSISNVRTVLGPKQLTELALAAGWHLESETRVPGSEGLLDGQWEVSACLSPSFGREVEEQVSDERERAVVLALRDACEASLEGIPRGREGVRAMDVWVANFV</sequence>
<dbReference type="Proteomes" id="UP000596276">
    <property type="component" value="Chromosome 3"/>
</dbReference>
<accession>A0A7U2MK78</accession>
<dbReference type="GO" id="GO:0005739">
    <property type="term" value="C:mitochondrion"/>
    <property type="evidence" value="ECO:0007669"/>
    <property type="project" value="TreeGrafter"/>
</dbReference>
<dbReference type="EMBL" id="CP044620">
    <property type="protein sequence ID" value="QRD85262.1"/>
    <property type="molecule type" value="Genomic_DNA"/>
</dbReference>
<dbReference type="VEuPathDB" id="FungiDB:F9C07_2201382"/>
<keyword evidence="1" id="KW-0489">Methyltransferase</keyword>
<protein>
    <recommendedName>
        <fullName evidence="7">Methyltransferase domain-containing protein</fullName>
    </recommendedName>
</protein>
<evidence type="ECO:0000313" key="5">
    <source>
        <dbReference type="EMBL" id="QRD85262.1"/>
    </source>
</evidence>
<proteinExistence type="predicted"/>
<evidence type="ECO:0000256" key="2">
    <source>
        <dbReference type="ARBA" id="ARBA00022679"/>
    </source>
</evidence>
<gene>
    <name evidence="5" type="ORF">F9C07_2201382</name>
</gene>
<organism evidence="5 6">
    <name type="scientific">Aspergillus flavus (strain ATCC 200026 / FGSC A1120 / IAM 13836 / NRRL 3357 / JCM 12722 / SRRC 167)</name>
    <dbReference type="NCBI Taxonomy" id="332952"/>
    <lineage>
        <taxon>Eukaryota</taxon>
        <taxon>Fungi</taxon>
        <taxon>Dikarya</taxon>
        <taxon>Ascomycota</taxon>
        <taxon>Pezizomycotina</taxon>
        <taxon>Eurotiomycetes</taxon>
        <taxon>Eurotiomycetidae</taxon>
        <taxon>Eurotiales</taxon>
        <taxon>Aspergillaceae</taxon>
        <taxon>Aspergillus</taxon>
        <taxon>Aspergillus subgen. Circumdati</taxon>
    </lineage>
</organism>
<feature type="compositionally biased region" description="Polar residues" evidence="4">
    <location>
        <begin position="48"/>
        <end position="62"/>
    </location>
</feature>
<evidence type="ECO:0008006" key="7">
    <source>
        <dbReference type="Google" id="ProtNLM"/>
    </source>
</evidence>
<dbReference type="GO" id="GO:0032259">
    <property type="term" value="P:methylation"/>
    <property type="evidence" value="ECO:0007669"/>
    <property type="project" value="UniProtKB-KW"/>
</dbReference>
<dbReference type="AlphaFoldDB" id="A0A7U2MK78"/>
<dbReference type="GO" id="GO:0010420">
    <property type="term" value="F:polyprenyldihydroxybenzoate methyltransferase activity"/>
    <property type="evidence" value="ECO:0007669"/>
    <property type="project" value="TreeGrafter"/>
</dbReference>
<dbReference type="SUPFAM" id="SSF53335">
    <property type="entry name" value="S-adenosyl-L-methionine-dependent methyltransferases"/>
    <property type="match status" value="1"/>
</dbReference>
<keyword evidence="3" id="KW-0949">S-adenosyl-L-methionine</keyword>